<gene>
    <name evidence="2" type="ORF">FE251_01885</name>
</gene>
<feature type="domain" description="Helix-turn-helix" evidence="1">
    <location>
        <begin position="5"/>
        <end position="55"/>
    </location>
</feature>
<evidence type="ECO:0000259" key="1">
    <source>
        <dbReference type="Pfam" id="PF12728"/>
    </source>
</evidence>
<dbReference type="EMBL" id="CP040899">
    <property type="protein sequence ID" value="QDB78262.1"/>
    <property type="molecule type" value="Genomic_DNA"/>
</dbReference>
<accession>A0ABX5VIT2</accession>
<dbReference type="Pfam" id="PF12728">
    <property type="entry name" value="HTH_17"/>
    <property type="match status" value="1"/>
</dbReference>
<dbReference type="InterPro" id="IPR009061">
    <property type="entry name" value="DNA-bd_dom_put_sf"/>
</dbReference>
<keyword evidence="3" id="KW-1185">Reference proteome</keyword>
<evidence type="ECO:0000313" key="2">
    <source>
        <dbReference type="EMBL" id="QDB78262.1"/>
    </source>
</evidence>
<sequence>MSDRLLTTREVAAYLQVSAATLCRLRQTGEGPPVIWVTARTPRYSETQVRAWVSQSSVSAASHSPASSLHLGEAA</sequence>
<proteinExistence type="predicted"/>
<reference evidence="2 3" key="1">
    <citation type="submission" date="2019-05" db="EMBL/GenBank/DDBJ databases">
        <title>Georgenia *** sp. nov., and Georgenia *** sp. nov., isolated from the intestinal contents of plateau pika (Ochotona curzoniae) in the Qinghai-Tibet plateau of China.</title>
        <authorList>
            <person name="Tian Z."/>
        </authorList>
    </citation>
    <scope>NUCLEOTIDE SEQUENCE [LARGE SCALE GENOMIC DNA]</scope>
    <source>
        <strain evidence="2 3">Z294</strain>
    </source>
</reference>
<dbReference type="InterPro" id="IPR041657">
    <property type="entry name" value="HTH_17"/>
</dbReference>
<evidence type="ECO:0000313" key="3">
    <source>
        <dbReference type="Proteomes" id="UP000313948"/>
    </source>
</evidence>
<dbReference type="SUPFAM" id="SSF46955">
    <property type="entry name" value="Putative DNA-binding domain"/>
    <property type="match status" value="1"/>
</dbReference>
<name>A0ABX5VIT2_9MICO</name>
<protein>
    <submittedName>
        <fullName evidence="2">Helix-turn-helix domain-containing protein</fullName>
    </submittedName>
</protein>
<organism evidence="2 3">
    <name type="scientific">Georgenia wutianyii</name>
    <dbReference type="NCBI Taxonomy" id="2585135"/>
    <lineage>
        <taxon>Bacteria</taxon>
        <taxon>Bacillati</taxon>
        <taxon>Actinomycetota</taxon>
        <taxon>Actinomycetes</taxon>
        <taxon>Micrococcales</taxon>
        <taxon>Bogoriellaceae</taxon>
        <taxon>Georgenia</taxon>
    </lineage>
</organism>
<dbReference type="Proteomes" id="UP000313948">
    <property type="component" value="Chromosome"/>
</dbReference>